<feature type="coiled-coil region" evidence="1">
    <location>
        <begin position="238"/>
        <end position="293"/>
    </location>
</feature>
<gene>
    <name evidence="2" type="ORF">BLX06_11620</name>
</gene>
<reference evidence="2 3" key="1">
    <citation type="submission" date="2017-01" db="EMBL/GenBank/DDBJ databases">
        <title>Bacillus cereus isolates.</title>
        <authorList>
            <person name="Beno S.M."/>
        </authorList>
    </citation>
    <scope>NUCLEOTIDE SEQUENCE [LARGE SCALE GENOMIC DNA]</scope>
    <source>
        <strain evidence="2 3">FSL K6-1030</strain>
    </source>
</reference>
<dbReference type="RefSeq" id="WP_078186587.1">
    <property type="nucleotide sequence ID" value="NZ_JBAWLE010000147.1"/>
</dbReference>
<dbReference type="EMBL" id="MUAU01000028">
    <property type="protein sequence ID" value="OOR74873.1"/>
    <property type="molecule type" value="Genomic_DNA"/>
</dbReference>
<dbReference type="AlphaFoldDB" id="A0A9X6BG59"/>
<sequence length="301" mass="35228">MIIVFGDGTLEETATEYVYRFSKTKLKQEAPFDSIKQAKPYLLPCTFAEIIRGDVIIRYEKEPHLLSFSRIQQENEAIKRKVVSRLGHLFQVHQETTLLPIPENIFYNKKGEVKLMYQAMEHMPVTGFNRKDRLTHMKRLLTFAFSNESFEACMLQSVEMRNEFLQHIYQSTTWEALQELVKEPEETEEKQKKRKRNWSFAPFSSSLSTKLCVVLLTLSVSCNLYLITKDSIRPAPVNAKQDKQSENQKKHIQMLEQEKTKLQKQMQEKESEIKEIVGQLKIVIEENKKLQQKQATVPPAQ</sequence>
<keyword evidence="1" id="KW-0175">Coiled coil</keyword>
<organism evidence="2 3">
    <name type="scientific">Bacillus cereus</name>
    <dbReference type="NCBI Taxonomy" id="1396"/>
    <lineage>
        <taxon>Bacteria</taxon>
        <taxon>Bacillati</taxon>
        <taxon>Bacillota</taxon>
        <taxon>Bacilli</taxon>
        <taxon>Bacillales</taxon>
        <taxon>Bacillaceae</taxon>
        <taxon>Bacillus</taxon>
        <taxon>Bacillus cereus group</taxon>
    </lineage>
</organism>
<evidence type="ECO:0000313" key="2">
    <source>
        <dbReference type="EMBL" id="OOR74873.1"/>
    </source>
</evidence>
<name>A0A9X6BG59_BACCE</name>
<proteinExistence type="predicted"/>
<dbReference type="Gene3D" id="1.10.510.10">
    <property type="entry name" value="Transferase(Phosphotransferase) domain 1"/>
    <property type="match status" value="1"/>
</dbReference>
<dbReference type="Proteomes" id="UP000190641">
    <property type="component" value="Unassembled WGS sequence"/>
</dbReference>
<comment type="caution">
    <text evidence="2">The sequence shown here is derived from an EMBL/GenBank/DDBJ whole genome shotgun (WGS) entry which is preliminary data.</text>
</comment>
<protein>
    <submittedName>
        <fullName evidence="2">Uncharacterized protein</fullName>
    </submittedName>
</protein>
<evidence type="ECO:0000256" key="1">
    <source>
        <dbReference type="SAM" id="Coils"/>
    </source>
</evidence>
<accession>A0A9X6BG59</accession>
<evidence type="ECO:0000313" key="3">
    <source>
        <dbReference type="Proteomes" id="UP000190641"/>
    </source>
</evidence>